<gene>
    <name evidence="2" type="ORF">AAFF_G00434880</name>
</gene>
<dbReference type="Proteomes" id="UP001221898">
    <property type="component" value="Unassembled WGS sequence"/>
</dbReference>
<evidence type="ECO:0000256" key="1">
    <source>
        <dbReference type="SAM" id="MobiDB-lite"/>
    </source>
</evidence>
<accession>A0AAD7WIZ6</accession>
<proteinExistence type="predicted"/>
<feature type="compositionally biased region" description="Basic and acidic residues" evidence="1">
    <location>
        <begin position="140"/>
        <end position="150"/>
    </location>
</feature>
<feature type="region of interest" description="Disordered" evidence="1">
    <location>
        <begin position="119"/>
        <end position="172"/>
    </location>
</feature>
<evidence type="ECO:0000313" key="3">
    <source>
        <dbReference type="Proteomes" id="UP001221898"/>
    </source>
</evidence>
<feature type="region of interest" description="Disordered" evidence="1">
    <location>
        <begin position="51"/>
        <end position="88"/>
    </location>
</feature>
<name>A0AAD7WIZ6_9TELE</name>
<keyword evidence="3" id="KW-1185">Reference proteome</keyword>
<comment type="caution">
    <text evidence="2">The sequence shown here is derived from an EMBL/GenBank/DDBJ whole genome shotgun (WGS) entry which is preliminary data.</text>
</comment>
<evidence type="ECO:0000313" key="2">
    <source>
        <dbReference type="EMBL" id="KAJ8397799.1"/>
    </source>
</evidence>
<dbReference type="EMBL" id="JAINUG010000095">
    <property type="protein sequence ID" value="KAJ8397799.1"/>
    <property type="molecule type" value="Genomic_DNA"/>
</dbReference>
<dbReference type="AlphaFoldDB" id="A0AAD7WIZ6"/>
<sequence>MSVRECPQRTSGRDASWKRQVSVVFPAEHNGALQVKCCDALEQSEIAPVTAGLAPSPRGGTLAPDRVPSHRAPRRAPSRGPQAPLAKQEHLACRKCAGNHASRFLACFLGESRARREGLPITRLARGDEDGLPDNSWGSRRGDGDNRDADAPGSSPPEASDREGPRGEECPR</sequence>
<organism evidence="2 3">
    <name type="scientific">Aldrovandia affinis</name>
    <dbReference type="NCBI Taxonomy" id="143900"/>
    <lineage>
        <taxon>Eukaryota</taxon>
        <taxon>Metazoa</taxon>
        <taxon>Chordata</taxon>
        <taxon>Craniata</taxon>
        <taxon>Vertebrata</taxon>
        <taxon>Euteleostomi</taxon>
        <taxon>Actinopterygii</taxon>
        <taxon>Neopterygii</taxon>
        <taxon>Teleostei</taxon>
        <taxon>Notacanthiformes</taxon>
        <taxon>Halosauridae</taxon>
        <taxon>Aldrovandia</taxon>
    </lineage>
</organism>
<protein>
    <submittedName>
        <fullName evidence="2">Uncharacterized protein</fullName>
    </submittedName>
</protein>
<feature type="compositionally biased region" description="Basic and acidic residues" evidence="1">
    <location>
        <begin position="159"/>
        <end position="172"/>
    </location>
</feature>
<reference evidence="2" key="1">
    <citation type="journal article" date="2023" name="Science">
        <title>Genome structures resolve the early diversification of teleost fishes.</title>
        <authorList>
            <person name="Parey E."/>
            <person name="Louis A."/>
            <person name="Montfort J."/>
            <person name="Bouchez O."/>
            <person name="Roques C."/>
            <person name="Iampietro C."/>
            <person name="Lluch J."/>
            <person name="Castinel A."/>
            <person name="Donnadieu C."/>
            <person name="Desvignes T."/>
            <person name="Floi Bucao C."/>
            <person name="Jouanno E."/>
            <person name="Wen M."/>
            <person name="Mejri S."/>
            <person name="Dirks R."/>
            <person name="Jansen H."/>
            <person name="Henkel C."/>
            <person name="Chen W.J."/>
            <person name="Zahm M."/>
            <person name="Cabau C."/>
            <person name="Klopp C."/>
            <person name="Thompson A.W."/>
            <person name="Robinson-Rechavi M."/>
            <person name="Braasch I."/>
            <person name="Lecointre G."/>
            <person name="Bobe J."/>
            <person name="Postlethwait J.H."/>
            <person name="Berthelot C."/>
            <person name="Roest Crollius H."/>
            <person name="Guiguen Y."/>
        </authorList>
    </citation>
    <scope>NUCLEOTIDE SEQUENCE</scope>
    <source>
        <strain evidence="2">NC1722</strain>
    </source>
</reference>